<evidence type="ECO:0000256" key="1">
    <source>
        <dbReference type="ARBA" id="ARBA00022630"/>
    </source>
</evidence>
<sequence>MKAIIEQAELLVKILDYTRVGILVTDPDLPDNEIIYVSKGFASMTGYSIEETLNTNCRFLQGKDTDPDAIRLLREAISEKRSITIEILNYKKNGQPFWNELTIDPVYLEKENKHYFVGIQKDITDHKLTENEYKQSLEQIRSISTPIVPLLDGLAVLPLIGQVDGERFTEMFTQITTETVKEKIDTLVLDVSGLQTFDDEVVDGIYSLRDVLTLIGTELIVCGMRPDLAMKSIQLDRQGLQTIMTASSVKRVLRDLDFAEKGGQST</sequence>
<dbReference type="InterPro" id="IPR000014">
    <property type="entry name" value="PAS"/>
</dbReference>
<dbReference type="Proteomes" id="UP001418796">
    <property type="component" value="Unassembled WGS sequence"/>
</dbReference>
<dbReference type="Gene3D" id="3.30.750.24">
    <property type="entry name" value="STAS domain"/>
    <property type="match status" value="1"/>
</dbReference>
<proteinExistence type="predicted"/>
<evidence type="ECO:0000256" key="2">
    <source>
        <dbReference type="ARBA" id="ARBA00022643"/>
    </source>
</evidence>
<comment type="caution">
    <text evidence="7">The sequence shown here is derived from an EMBL/GenBank/DDBJ whole genome shotgun (WGS) entry which is preliminary data.</text>
</comment>
<dbReference type="PROSITE" id="PS50112">
    <property type="entry name" value="PAS"/>
    <property type="match status" value="1"/>
</dbReference>
<dbReference type="SUPFAM" id="SSF55785">
    <property type="entry name" value="PYP-like sensor domain (PAS domain)"/>
    <property type="match status" value="1"/>
</dbReference>
<dbReference type="PANTHER" id="PTHR47429:SF2">
    <property type="entry name" value="PROTEIN TWIN LOV 1"/>
    <property type="match status" value="1"/>
</dbReference>
<dbReference type="InterPro" id="IPR001610">
    <property type="entry name" value="PAC"/>
</dbReference>
<accession>A0ABU9VID3</accession>
<reference evidence="7 8" key="1">
    <citation type="submission" date="2024-03" db="EMBL/GenBank/DDBJ databases">
        <title>Bacilli Hybrid Assemblies.</title>
        <authorList>
            <person name="Kovac J."/>
        </authorList>
    </citation>
    <scope>NUCLEOTIDE SEQUENCE [LARGE SCALE GENOMIC DNA]</scope>
    <source>
        <strain evidence="7 8">FSL R7-0666</strain>
    </source>
</reference>
<dbReference type="PROSITE" id="PS50113">
    <property type="entry name" value="PAC"/>
    <property type="match status" value="1"/>
</dbReference>
<dbReference type="InterPro" id="IPR035965">
    <property type="entry name" value="PAS-like_dom_sf"/>
</dbReference>
<dbReference type="InterPro" id="IPR036513">
    <property type="entry name" value="STAS_dom_sf"/>
</dbReference>
<keyword evidence="1" id="KW-0285">Flavoprotein</keyword>
<dbReference type="InterPro" id="IPR000700">
    <property type="entry name" value="PAS-assoc_C"/>
</dbReference>
<dbReference type="PROSITE" id="PS50801">
    <property type="entry name" value="STAS"/>
    <property type="match status" value="1"/>
</dbReference>
<dbReference type="Gene3D" id="3.30.450.20">
    <property type="entry name" value="PAS domain"/>
    <property type="match status" value="1"/>
</dbReference>
<dbReference type="SMART" id="SM00091">
    <property type="entry name" value="PAS"/>
    <property type="match status" value="1"/>
</dbReference>
<evidence type="ECO:0000313" key="7">
    <source>
        <dbReference type="EMBL" id="MEN0643658.1"/>
    </source>
</evidence>
<dbReference type="NCBIfam" id="TIGR00229">
    <property type="entry name" value="sensory_box"/>
    <property type="match status" value="1"/>
</dbReference>
<dbReference type="SMART" id="SM00086">
    <property type="entry name" value="PAC"/>
    <property type="match status" value="1"/>
</dbReference>
<dbReference type="CDD" id="cd00130">
    <property type="entry name" value="PAS"/>
    <property type="match status" value="1"/>
</dbReference>
<gene>
    <name evidence="7" type="ORF">MKY91_10920</name>
</gene>
<protein>
    <submittedName>
        <fullName evidence="7">PAS domain-containing protein</fullName>
    </submittedName>
</protein>
<name>A0ABU9VID3_9BACI</name>
<evidence type="ECO:0000256" key="3">
    <source>
        <dbReference type="ARBA" id="ARBA00022991"/>
    </source>
</evidence>
<dbReference type="EMBL" id="JBCITK010000001">
    <property type="protein sequence ID" value="MEN0643658.1"/>
    <property type="molecule type" value="Genomic_DNA"/>
</dbReference>
<organism evidence="7 8">
    <name type="scientific">Alkalicoccobacillus gibsonii</name>
    <dbReference type="NCBI Taxonomy" id="79881"/>
    <lineage>
        <taxon>Bacteria</taxon>
        <taxon>Bacillati</taxon>
        <taxon>Bacillota</taxon>
        <taxon>Bacilli</taxon>
        <taxon>Bacillales</taxon>
        <taxon>Bacillaceae</taxon>
        <taxon>Alkalicoccobacillus</taxon>
    </lineage>
</organism>
<evidence type="ECO:0000259" key="4">
    <source>
        <dbReference type="PROSITE" id="PS50112"/>
    </source>
</evidence>
<dbReference type="PANTHER" id="PTHR47429">
    <property type="entry name" value="PROTEIN TWIN LOV 1"/>
    <property type="match status" value="1"/>
</dbReference>
<keyword evidence="2" id="KW-0288">FMN</keyword>
<feature type="domain" description="PAC" evidence="5">
    <location>
        <begin position="81"/>
        <end position="135"/>
    </location>
</feature>
<feature type="domain" description="STAS" evidence="6">
    <location>
        <begin position="144"/>
        <end position="228"/>
    </location>
</feature>
<evidence type="ECO:0000313" key="8">
    <source>
        <dbReference type="Proteomes" id="UP001418796"/>
    </source>
</evidence>
<feature type="domain" description="PAS" evidence="4">
    <location>
        <begin position="7"/>
        <end position="80"/>
    </location>
</feature>
<dbReference type="RefSeq" id="WP_343130551.1">
    <property type="nucleotide sequence ID" value="NZ_JBCITK010000001.1"/>
</dbReference>
<keyword evidence="8" id="KW-1185">Reference proteome</keyword>
<dbReference type="Pfam" id="PF13426">
    <property type="entry name" value="PAS_9"/>
    <property type="match status" value="1"/>
</dbReference>
<keyword evidence="3" id="KW-0157">Chromophore</keyword>
<dbReference type="InterPro" id="IPR002645">
    <property type="entry name" value="STAS_dom"/>
</dbReference>
<evidence type="ECO:0000259" key="5">
    <source>
        <dbReference type="PROSITE" id="PS50113"/>
    </source>
</evidence>
<dbReference type="CDD" id="cd07041">
    <property type="entry name" value="STAS_RsbR_RsbS_like"/>
    <property type="match status" value="1"/>
</dbReference>
<evidence type="ECO:0000259" key="6">
    <source>
        <dbReference type="PROSITE" id="PS50801"/>
    </source>
</evidence>
<dbReference type="Pfam" id="PF01740">
    <property type="entry name" value="STAS"/>
    <property type="match status" value="1"/>
</dbReference>
<dbReference type="SUPFAM" id="SSF52091">
    <property type="entry name" value="SpoIIaa-like"/>
    <property type="match status" value="1"/>
</dbReference>